<sequence length="390" mass="43151">MKRGFLKNGTRSQKQFGDKPPSPVRAPQSTPSSQSAAIMNTTCVYSTSPCIVRADIRLPESSHFLYLPAGRPADMVFVDTLASVKKIAKWPVWSQPPPVMPSPRPFRVELAPGKGVGMFANRLIKAGELIMMERPVYASRRRRYCAPDQNEANGIFHRAAISGLSGSSRQALMALKNSYGSDYDVVFGILTTNFLPIDITEEPDPDNDFLGCFPTLSRANHDCCPSANYFFSFAPYCGQFWAVRDIPKDAEITISYASLVASRAERQKRLLDIHKFTCTCNTCTLPAQAVQRSDARREEIAEISARSATSAASTGMSKKRVLNAMKYVEEEGLVAASVQMQMYAASFFMHQLDFAEGVRWMKKAKKSMLTVEGEDSYGLKAFKGLDPVLS</sequence>
<feature type="domain" description="SET" evidence="2">
    <location>
        <begin position="101"/>
        <end position="257"/>
    </location>
</feature>
<dbReference type="InterPro" id="IPR053185">
    <property type="entry name" value="SET_domain_protein"/>
</dbReference>
<reference evidence="3 4" key="1">
    <citation type="submission" date="2014-06" db="EMBL/GenBank/DDBJ databases">
        <title>Evolutionary Origins and Diversification of the Mycorrhizal Mutualists.</title>
        <authorList>
            <consortium name="DOE Joint Genome Institute"/>
            <consortium name="Mycorrhizal Genomics Consortium"/>
            <person name="Kohler A."/>
            <person name="Kuo A."/>
            <person name="Nagy L.G."/>
            <person name="Floudas D."/>
            <person name="Copeland A."/>
            <person name="Barry K.W."/>
            <person name="Cichocki N."/>
            <person name="Veneault-Fourrey C."/>
            <person name="LaButti K."/>
            <person name="Lindquist E.A."/>
            <person name="Lipzen A."/>
            <person name="Lundell T."/>
            <person name="Morin E."/>
            <person name="Murat C."/>
            <person name="Riley R."/>
            <person name="Ohm R."/>
            <person name="Sun H."/>
            <person name="Tunlid A."/>
            <person name="Henrissat B."/>
            <person name="Grigoriev I.V."/>
            <person name="Hibbett D.S."/>
            <person name="Martin F."/>
        </authorList>
    </citation>
    <scope>NUCLEOTIDE SEQUENCE [LARGE SCALE GENOMIC DNA]</scope>
    <source>
        <strain evidence="3 4">FD-325 SS-3</strain>
    </source>
</reference>
<dbReference type="PANTHER" id="PTHR47332:SF4">
    <property type="entry name" value="SET DOMAIN-CONTAINING PROTEIN 5"/>
    <property type="match status" value="1"/>
</dbReference>
<dbReference type="SUPFAM" id="SSF82199">
    <property type="entry name" value="SET domain"/>
    <property type="match status" value="1"/>
</dbReference>
<dbReference type="InterPro" id="IPR001214">
    <property type="entry name" value="SET_dom"/>
</dbReference>
<dbReference type="PANTHER" id="PTHR47332">
    <property type="entry name" value="SET DOMAIN-CONTAINING PROTEIN 5"/>
    <property type="match status" value="1"/>
</dbReference>
<gene>
    <name evidence="3" type="ORF">PLICRDRAFT_45548</name>
</gene>
<accession>A0A0C9SL24</accession>
<protein>
    <recommendedName>
        <fullName evidence="2">SET domain-containing protein</fullName>
    </recommendedName>
</protein>
<dbReference type="InterPro" id="IPR046341">
    <property type="entry name" value="SET_dom_sf"/>
</dbReference>
<dbReference type="AlphaFoldDB" id="A0A0C9SL24"/>
<dbReference type="HOGENOM" id="CLU_708084_0_0_1"/>
<evidence type="ECO:0000313" key="4">
    <source>
        <dbReference type="Proteomes" id="UP000053263"/>
    </source>
</evidence>
<dbReference type="Gene3D" id="2.170.270.10">
    <property type="entry name" value="SET domain"/>
    <property type="match status" value="1"/>
</dbReference>
<dbReference type="EMBL" id="KN832569">
    <property type="protein sequence ID" value="KII84741.1"/>
    <property type="molecule type" value="Genomic_DNA"/>
</dbReference>
<dbReference type="Pfam" id="PF00856">
    <property type="entry name" value="SET"/>
    <property type="match status" value="1"/>
</dbReference>
<name>A0A0C9SL24_PLICR</name>
<feature type="compositionally biased region" description="Low complexity" evidence="1">
    <location>
        <begin position="26"/>
        <end position="35"/>
    </location>
</feature>
<organism evidence="3 4">
    <name type="scientific">Plicaturopsis crispa FD-325 SS-3</name>
    <dbReference type="NCBI Taxonomy" id="944288"/>
    <lineage>
        <taxon>Eukaryota</taxon>
        <taxon>Fungi</taxon>
        <taxon>Dikarya</taxon>
        <taxon>Basidiomycota</taxon>
        <taxon>Agaricomycotina</taxon>
        <taxon>Agaricomycetes</taxon>
        <taxon>Agaricomycetidae</taxon>
        <taxon>Amylocorticiales</taxon>
        <taxon>Amylocorticiaceae</taxon>
        <taxon>Plicatura</taxon>
        <taxon>Plicaturopsis crispa</taxon>
    </lineage>
</organism>
<dbReference type="OrthoDB" id="265717at2759"/>
<evidence type="ECO:0000259" key="2">
    <source>
        <dbReference type="PROSITE" id="PS50280"/>
    </source>
</evidence>
<keyword evidence="4" id="KW-1185">Reference proteome</keyword>
<evidence type="ECO:0000313" key="3">
    <source>
        <dbReference type="EMBL" id="KII84741.1"/>
    </source>
</evidence>
<evidence type="ECO:0000256" key="1">
    <source>
        <dbReference type="SAM" id="MobiDB-lite"/>
    </source>
</evidence>
<dbReference type="CDD" id="cd20071">
    <property type="entry name" value="SET_SMYD"/>
    <property type="match status" value="1"/>
</dbReference>
<proteinExistence type="predicted"/>
<dbReference type="Proteomes" id="UP000053263">
    <property type="component" value="Unassembled WGS sequence"/>
</dbReference>
<feature type="region of interest" description="Disordered" evidence="1">
    <location>
        <begin position="1"/>
        <end position="35"/>
    </location>
</feature>
<dbReference type="PROSITE" id="PS50280">
    <property type="entry name" value="SET"/>
    <property type="match status" value="1"/>
</dbReference>